<organism evidence="6 7">
    <name type="scientific">Laodelphax striatellus</name>
    <name type="common">Small brown planthopper</name>
    <name type="synonym">Delphax striatella</name>
    <dbReference type="NCBI Taxonomy" id="195883"/>
    <lineage>
        <taxon>Eukaryota</taxon>
        <taxon>Metazoa</taxon>
        <taxon>Ecdysozoa</taxon>
        <taxon>Arthropoda</taxon>
        <taxon>Hexapoda</taxon>
        <taxon>Insecta</taxon>
        <taxon>Pterygota</taxon>
        <taxon>Neoptera</taxon>
        <taxon>Paraneoptera</taxon>
        <taxon>Hemiptera</taxon>
        <taxon>Auchenorrhyncha</taxon>
        <taxon>Fulgoroidea</taxon>
        <taxon>Delphacidae</taxon>
        <taxon>Criomorphinae</taxon>
        <taxon>Laodelphax</taxon>
    </lineage>
</organism>
<dbReference type="PROSITE" id="PS50011">
    <property type="entry name" value="PROTEIN_KINASE_DOM"/>
    <property type="match status" value="1"/>
</dbReference>
<reference evidence="6 7" key="1">
    <citation type="journal article" date="2017" name="Gigascience">
        <title>Genome sequence of the small brown planthopper, Laodelphax striatellus.</title>
        <authorList>
            <person name="Zhu J."/>
            <person name="Jiang F."/>
            <person name="Wang X."/>
            <person name="Yang P."/>
            <person name="Bao Y."/>
            <person name="Zhao W."/>
            <person name="Wang W."/>
            <person name="Lu H."/>
            <person name="Wang Q."/>
            <person name="Cui N."/>
            <person name="Li J."/>
            <person name="Chen X."/>
            <person name="Luo L."/>
            <person name="Yu J."/>
            <person name="Kang L."/>
            <person name="Cui F."/>
        </authorList>
    </citation>
    <scope>NUCLEOTIDE SEQUENCE [LARGE SCALE GENOMIC DNA]</scope>
    <source>
        <strain evidence="6">Lst14</strain>
    </source>
</reference>
<dbReference type="SUPFAM" id="SSF56112">
    <property type="entry name" value="Protein kinase-like (PK-like)"/>
    <property type="match status" value="1"/>
</dbReference>
<dbReference type="GO" id="GO:0004672">
    <property type="term" value="F:protein kinase activity"/>
    <property type="evidence" value="ECO:0007669"/>
    <property type="project" value="InterPro"/>
</dbReference>
<evidence type="ECO:0000256" key="1">
    <source>
        <dbReference type="ARBA" id="ARBA00004496"/>
    </source>
</evidence>
<dbReference type="SMR" id="A0A482X6P2"/>
<dbReference type="Gene3D" id="3.30.1520.10">
    <property type="entry name" value="Phox-like domain"/>
    <property type="match status" value="1"/>
</dbReference>
<feature type="domain" description="Protein kinase" evidence="4">
    <location>
        <begin position="149"/>
        <end position="445"/>
    </location>
</feature>
<name>A0A482X6P2_LAOST</name>
<accession>A0A482X6P2</accession>
<dbReference type="GO" id="GO:0005524">
    <property type="term" value="F:ATP binding"/>
    <property type="evidence" value="ECO:0007669"/>
    <property type="project" value="InterPro"/>
</dbReference>
<evidence type="ECO:0000256" key="2">
    <source>
        <dbReference type="ARBA" id="ARBA00022490"/>
    </source>
</evidence>
<dbReference type="InParanoid" id="A0A482X6P2"/>
<proteinExistence type="predicted"/>
<dbReference type="GO" id="GO:0005770">
    <property type="term" value="C:late endosome"/>
    <property type="evidence" value="ECO:0007669"/>
    <property type="project" value="TreeGrafter"/>
</dbReference>
<keyword evidence="7" id="KW-1185">Reference proteome</keyword>
<dbReference type="InterPro" id="IPR051837">
    <property type="entry name" value="SortingNexin/PXDomain-PKLike"/>
</dbReference>
<comment type="subcellular location">
    <subcellularLocation>
        <location evidence="1">Cytoplasm</location>
    </subcellularLocation>
</comment>
<dbReference type="GO" id="GO:0008333">
    <property type="term" value="P:endosome to lysosome transport"/>
    <property type="evidence" value="ECO:0007669"/>
    <property type="project" value="TreeGrafter"/>
</dbReference>
<dbReference type="SUPFAM" id="SSF64268">
    <property type="entry name" value="PX domain"/>
    <property type="match status" value="1"/>
</dbReference>
<dbReference type="InterPro" id="IPR001683">
    <property type="entry name" value="PX_dom"/>
</dbReference>
<dbReference type="InterPro" id="IPR036871">
    <property type="entry name" value="PX_dom_sf"/>
</dbReference>
<feature type="compositionally biased region" description="Polar residues" evidence="3">
    <location>
        <begin position="486"/>
        <end position="496"/>
    </location>
</feature>
<dbReference type="GO" id="GO:0006622">
    <property type="term" value="P:protein targeting to lysosome"/>
    <property type="evidence" value="ECO:0007669"/>
    <property type="project" value="TreeGrafter"/>
</dbReference>
<evidence type="ECO:0000259" key="5">
    <source>
        <dbReference type="PROSITE" id="PS50195"/>
    </source>
</evidence>
<dbReference type="Pfam" id="PF00787">
    <property type="entry name" value="PX"/>
    <property type="match status" value="1"/>
</dbReference>
<dbReference type="STRING" id="195883.A0A482X6P2"/>
<comment type="caution">
    <text evidence="6">The sequence shown here is derived from an EMBL/GenBank/DDBJ whole genome shotgun (WGS) entry which is preliminary data.</text>
</comment>
<dbReference type="GO" id="GO:0035091">
    <property type="term" value="F:phosphatidylinositol binding"/>
    <property type="evidence" value="ECO:0007669"/>
    <property type="project" value="InterPro"/>
</dbReference>
<dbReference type="FunFam" id="3.30.1520.10:FF:000010">
    <property type="entry name" value="PX domain-containing protein kinase-like protein isoform X6"/>
    <property type="match status" value="1"/>
</dbReference>
<gene>
    <name evidence="6" type="ORF">LSTR_LSTR000097</name>
</gene>
<dbReference type="InterPro" id="IPR011009">
    <property type="entry name" value="Kinase-like_dom_sf"/>
</dbReference>
<dbReference type="GO" id="GO:0045022">
    <property type="term" value="P:early endosome to late endosome transport"/>
    <property type="evidence" value="ECO:0007669"/>
    <property type="project" value="TreeGrafter"/>
</dbReference>
<feature type="compositionally biased region" description="Pro residues" evidence="3">
    <location>
        <begin position="521"/>
        <end position="535"/>
    </location>
</feature>
<dbReference type="PROSITE" id="PS50195">
    <property type="entry name" value="PX"/>
    <property type="match status" value="1"/>
</dbReference>
<dbReference type="InterPro" id="IPR000719">
    <property type="entry name" value="Prot_kinase_dom"/>
</dbReference>
<evidence type="ECO:0008006" key="8">
    <source>
        <dbReference type="Google" id="ProtNLM"/>
    </source>
</evidence>
<dbReference type="GO" id="GO:0005886">
    <property type="term" value="C:plasma membrane"/>
    <property type="evidence" value="ECO:0007669"/>
    <property type="project" value="TreeGrafter"/>
</dbReference>
<dbReference type="Gene3D" id="1.10.510.10">
    <property type="entry name" value="Transferase(Phosphotransferase) domain 1"/>
    <property type="match status" value="1"/>
</dbReference>
<feature type="compositionally biased region" description="Polar residues" evidence="3">
    <location>
        <begin position="505"/>
        <end position="517"/>
    </location>
</feature>
<keyword evidence="2" id="KW-0963">Cytoplasm</keyword>
<dbReference type="OrthoDB" id="41200at2759"/>
<evidence type="ECO:0000313" key="7">
    <source>
        <dbReference type="Proteomes" id="UP000291343"/>
    </source>
</evidence>
<dbReference type="GO" id="GO:0005769">
    <property type="term" value="C:early endosome"/>
    <property type="evidence" value="ECO:0007669"/>
    <property type="project" value="TreeGrafter"/>
</dbReference>
<sequence length="576" mass="64557">MAVFEKNIRRKEYLDDTQVLRCYIINTENIQGHTEYVIKVERGPGYDKSWNVFKRYNDFVTLHNALQGSTLNIQLPPKKFIGNFDREFIAERQAGLEKYLNLILMNPILASSLPVRRFLDPENYSVPFQEIALQHVSMALRGDVDFEVLKPIPDMGWRIRKHYFHAKKRSNPKEEFVLSWTEYGPDKYIEDKEMQAVFKVLTAIKHPNIAAVEAANASESGGFAIRKLQPDGSLRDVVCHCKPRLPFLKKYASPKQCSALPLPLIISTAYQILHALLYLKSKGVPYGHLHLGNISFVNKETVQLLDIENGILGLPSYYRPYFIQHRKISSLEAIDVYCFGHVMYEITFGRPLHEPICDNIPSNCPSELRPIFESILSSAACKSGLPTLESLLKLPIFPMSQVASPQFRCTLKLSSTVKEALKNSCEKSATHLEEEQKKIRHHKRLVKIQEVLSAEENQRNDKKRNKNANKKNGKIVNGHGHENSISRKSSVTNMGNGISPERSDSPNSISTATSVGTLTPPAGPPPPPPPMPPAPAANSATLAAVGVNSVDDKRTALLGSICNFNKASLKRTKQTA</sequence>
<feature type="region of interest" description="Disordered" evidence="3">
    <location>
        <begin position="450"/>
        <end position="537"/>
    </location>
</feature>
<dbReference type="GO" id="GO:0043271">
    <property type="term" value="P:negative regulation of monoatomic ion transport"/>
    <property type="evidence" value="ECO:0007669"/>
    <property type="project" value="TreeGrafter"/>
</dbReference>
<evidence type="ECO:0000259" key="4">
    <source>
        <dbReference type="PROSITE" id="PS50011"/>
    </source>
</evidence>
<dbReference type="EMBL" id="QKKF02016774">
    <property type="protein sequence ID" value="RZF41383.1"/>
    <property type="molecule type" value="Genomic_DNA"/>
</dbReference>
<dbReference type="SMART" id="SM00312">
    <property type="entry name" value="PX"/>
    <property type="match status" value="1"/>
</dbReference>
<dbReference type="Proteomes" id="UP000291343">
    <property type="component" value="Unassembled WGS sequence"/>
</dbReference>
<feature type="domain" description="PX" evidence="5">
    <location>
        <begin position="14"/>
        <end position="126"/>
    </location>
</feature>
<feature type="compositionally biased region" description="Basic residues" evidence="3">
    <location>
        <begin position="461"/>
        <end position="473"/>
    </location>
</feature>
<dbReference type="PANTHER" id="PTHR22999:SF40">
    <property type="entry name" value="PX DOMAIN-CONTAINING PROTEIN KINASE-LIKE PROTEIN"/>
    <property type="match status" value="1"/>
</dbReference>
<dbReference type="PANTHER" id="PTHR22999">
    <property type="entry name" value="PX SERINE/THREONINE KINASE PXK"/>
    <property type="match status" value="1"/>
</dbReference>
<evidence type="ECO:0000256" key="3">
    <source>
        <dbReference type="SAM" id="MobiDB-lite"/>
    </source>
</evidence>
<dbReference type="AlphaFoldDB" id="A0A482X6P2"/>
<protein>
    <recommendedName>
        <fullName evidence="8">PX domain-containing protein</fullName>
    </recommendedName>
</protein>
<evidence type="ECO:0000313" key="6">
    <source>
        <dbReference type="EMBL" id="RZF41383.1"/>
    </source>
</evidence>
<dbReference type="FunCoup" id="A0A482X6P2">
    <property type="interactions" value="1085"/>
</dbReference>